<gene>
    <name evidence="2" type="ORF">EubceDRAFT1_2730</name>
</gene>
<dbReference type="HOGENOM" id="CLU_116644_2_0_9"/>
<evidence type="ECO:0000313" key="3">
    <source>
        <dbReference type="Proteomes" id="UP000005753"/>
    </source>
</evidence>
<reference evidence="2 3" key="2">
    <citation type="submission" date="2012-02" db="EMBL/GenBank/DDBJ databases">
        <title>Improved High-Quality Draft sequence of Eubacterium cellulosolvens 6.</title>
        <authorList>
            <consortium name="US DOE Joint Genome Institute"/>
            <person name="Lucas S."/>
            <person name="Han J."/>
            <person name="Lapidus A."/>
            <person name="Cheng J.-F."/>
            <person name="Goodwin L."/>
            <person name="Pitluck S."/>
            <person name="Peters L."/>
            <person name="Mikhailova N."/>
            <person name="Gu W."/>
            <person name="Detter J.C."/>
            <person name="Han C."/>
            <person name="Tapia R."/>
            <person name="Land M."/>
            <person name="Hauser L."/>
            <person name="Kyrpides N."/>
            <person name="Ivanova N."/>
            <person name="Pagani I."/>
            <person name="Johnson E."/>
            <person name="Mukhopadhyay B."/>
            <person name="Anderson I."/>
            <person name="Woyke T."/>
        </authorList>
    </citation>
    <scope>NUCLEOTIDE SEQUENCE [LARGE SCALE GENOMIC DNA]</scope>
    <source>
        <strain evidence="2 3">6</strain>
    </source>
</reference>
<dbReference type="InterPro" id="IPR006504">
    <property type="entry name" value="Tscrpt_reg_Spx/MgsR"/>
</dbReference>
<dbReference type="Pfam" id="PF03960">
    <property type="entry name" value="ArsC"/>
    <property type="match status" value="1"/>
</dbReference>
<reference evidence="2 3" key="1">
    <citation type="submission" date="2010-08" db="EMBL/GenBank/DDBJ databases">
        <authorList>
            <consortium name="US DOE Joint Genome Institute (JGI-PGF)"/>
            <person name="Lucas S."/>
            <person name="Copeland A."/>
            <person name="Lapidus A."/>
            <person name="Cheng J.-F."/>
            <person name="Bruce D."/>
            <person name="Goodwin L."/>
            <person name="Pitluck S."/>
            <person name="Land M.L."/>
            <person name="Hauser L."/>
            <person name="Chang Y.-J."/>
            <person name="Anderson I.J."/>
            <person name="Johnson E."/>
            <person name="Mulhopadhyay B."/>
            <person name="Kyrpides N."/>
            <person name="Woyke T.J."/>
        </authorList>
    </citation>
    <scope>NUCLEOTIDE SEQUENCE [LARGE SCALE GENOMIC DNA]</scope>
    <source>
        <strain evidence="2 3">6</strain>
    </source>
</reference>
<dbReference type="PANTHER" id="PTHR30041:SF8">
    <property type="entry name" value="PROTEIN YFFB"/>
    <property type="match status" value="1"/>
</dbReference>
<protein>
    <submittedName>
        <fullName evidence="2">Transcriptional regulator, Spx/MgsR family</fullName>
    </submittedName>
</protein>
<proteinExistence type="inferred from homology"/>
<keyword evidence="3" id="KW-1185">Reference proteome</keyword>
<dbReference type="SUPFAM" id="SSF52833">
    <property type="entry name" value="Thioredoxin-like"/>
    <property type="match status" value="1"/>
</dbReference>
<dbReference type="CDD" id="cd03036">
    <property type="entry name" value="ArsC_like"/>
    <property type="match status" value="1"/>
</dbReference>
<name>I5AXA9_EUBC6</name>
<dbReference type="eggNOG" id="COG1393">
    <property type="taxonomic scope" value="Bacteria"/>
</dbReference>
<dbReference type="NCBIfam" id="TIGR01617">
    <property type="entry name" value="arsC_related"/>
    <property type="match status" value="1"/>
</dbReference>
<dbReference type="OrthoDB" id="9794155at2"/>
<evidence type="ECO:0000313" key="2">
    <source>
        <dbReference type="EMBL" id="EIM58432.1"/>
    </source>
</evidence>
<dbReference type="STRING" id="633697.EubceDRAFT1_2730"/>
<dbReference type="Gene3D" id="3.40.30.10">
    <property type="entry name" value="Glutaredoxin"/>
    <property type="match status" value="1"/>
</dbReference>
<dbReference type="AlphaFoldDB" id="I5AXA9"/>
<organism evidence="2 3">
    <name type="scientific">Eubacterium cellulosolvens (strain ATCC 43171 / JCM 9499 / 6)</name>
    <name type="common">Cillobacterium cellulosolvens</name>
    <dbReference type="NCBI Taxonomy" id="633697"/>
    <lineage>
        <taxon>Bacteria</taxon>
        <taxon>Bacillati</taxon>
        <taxon>Bacillota</taxon>
        <taxon>Clostridia</taxon>
        <taxon>Eubacteriales</taxon>
        <taxon>Eubacteriaceae</taxon>
        <taxon>Eubacterium</taxon>
    </lineage>
</organism>
<dbReference type="PANTHER" id="PTHR30041">
    <property type="entry name" value="ARSENATE REDUCTASE"/>
    <property type="match status" value="1"/>
</dbReference>
<dbReference type="EMBL" id="CM001487">
    <property type="protein sequence ID" value="EIM58432.1"/>
    <property type="molecule type" value="Genomic_DNA"/>
</dbReference>
<dbReference type="InterPro" id="IPR006660">
    <property type="entry name" value="Arsenate_reductase-like"/>
</dbReference>
<dbReference type="PROSITE" id="PS51353">
    <property type="entry name" value="ARSC"/>
    <property type="match status" value="1"/>
</dbReference>
<accession>I5AXA9</accession>
<evidence type="ECO:0000256" key="1">
    <source>
        <dbReference type="PROSITE-ProRule" id="PRU01282"/>
    </source>
</evidence>
<sequence length="121" mass="14362">MVKVYCDSECSTCRKALNWLDENRIDYTVIDIRENHPDEWTLRRWRKKSGLPLQRFFNTSSRRYREMGLSKKLQGMSEKEMYKLLASDGMLVSRPLVVTDHSVLAGFREAEWMNGEFDYLS</sequence>
<dbReference type="InterPro" id="IPR036249">
    <property type="entry name" value="Thioredoxin-like_sf"/>
</dbReference>
<comment type="similarity">
    <text evidence="1">Belongs to the ArsC family.</text>
</comment>
<dbReference type="Proteomes" id="UP000005753">
    <property type="component" value="Chromosome"/>
</dbReference>